<dbReference type="InterPro" id="IPR011990">
    <property type="entry name" value="TPR-like_helical_dom_sf"/>
</dbReference>
<dbReference type="PANTHER" id="PTHR46082">
    <property type="entry name" value="ATP/GTP-BINDING PROTEIN-RELATED"/>
    <property type="match status" value="1"/>
</dbReference>
<dbReference type="InterPro" id="IPR019734">
    <property type="entry name" value="TPR_rpt"/>
</dbReference>
<dbReference type="CDD" id="cd07216">
    <property type="entry name" value="Pat17_PNPLA8_PNPLA9_like3"/>
    <property type="match status" value="1"/>
</dbReference>
<dbReference type="Pfam" id="PF13424">
    <property type="entry name" value="TPR_12"/>
    <property type="match status" value="3"/>
</dbReference>
<organism evidence="5 6">
    <name type="scientific">Sporothrix eucalyptigena</name>
    <dbReference type="NCBI Taxonomy" id="1812306"/>
    <lineage>
        <taxon>Eukaryota</taxon>
        <taxon>Fungi</taxon>
        <taxon>Dikarya</taxon>
        <taxon>Ascomycota</taxon>
        <taxon>Pezizomycotina</taxon>
        <taxon>Sordariomycetes</taxon>
        <taxon>Sordariomycetidae</taxon>
        <taxon>Ophiostomatales</taxon>
        <taxon>Ophiostomataceae</taxon>
        <taxon>Sporothrix</taxon>
    </lineage>
</organism>
<dbReference type="PRINTS" id="PR00381">
    <property type="entry name" value="KINESINLIGHT"/>
</dbReference>
<dbReference type="Proteomes" id="UP001642482">
    <property type="component" value="Unassembled WGS sequence"/>
</dbReference>
<dbReference type="InterPro" id="IPR002641">
    <property type="entry name" value="PNPLA_dom"/>
</dbReference>
<dbReference type="SUPFAM" id="SSF48452">
    <property type="entry name" value="TPR-like"/>
    <property type="match status" value="1"/>
</dbReference>
<dbReference type="PANTHER" id="PTHR46082:SF6">
    <property type="entry name" value="AAA+ ATPASE DOMAIN-CONTAINING PROTEIN-RELATED"/>
    <property type="match status" value="1"/>
</dbReference>
<proteinExistence type="predicted"/>
<feature type="repeat" description="TPR" evidence="2">
    <location>
        <begin position="552"/>
        <end position="585"/>
    </location>
</feature>
<feature type="active site" description="Proton acceptor" evidence="3">
    <location>
        <position position="171"/>
    </location>
</feature>
<comment type="caution">
    <text evidence="5">The sequence shown here is derived from an EMBL/GenBank/DDBJ whole genome shotgun (WGS) entry which is preliminary data.</text>
</comment>
<dbReference type="Pfam" id="PF01734">
    <property type="entry name" value="Patatin"/>
    <property type="match status" value="1"/>
</dbReference>
<feature type="domain" description="PNPLA" evidence="4">
    <location>
        <begin position="9"/>
        <end position="184"/>
    </location>
</feature>
<dbReference type="PROSITE" id="PS51635">
    <property type="entry name" value="PNPLA"/>
    <property type="match status" value="1"/>
</dbReference>
<dbReference type="Gene3D" id="1.25.40.10">
    <property type="entry name" value="Tetratricopeptide repeat domain"/>
    <property type="match status" value="2"/>
</dbReference>
<dbReference type="Gene3D" id="3.40.1090.10">
    <property type="entry name" value="Cytosolic phospholipase A2 catalytic domain"/>
    <property type="match status" value="1"/>
</dbReference>
<dbReference type="Pfam" id="PF13374">
    <property type="entry name" value="TPR_10"/>
    <property type="match status" value="2"/>
</dbReference>
<dbReference type="SMART" id="SM00028">
    <property type="entry name" value="TPR"/>
    <property type="match status" value="7"/>
</dbReference>
<feature type="active site" description="Nucleophile" evidence="3">
    <location>
        <position position="51"/>
    </location>
</feature>
<feature type="short sequence motif" description="GXSXG" evidence="3">
    <location>
        <begin position="49"/>
        <end position="53"/>
    </location>
</feature>
<sequence length="715" mass="79050">MPDEQIRLLALDGGGVRGLSSLMILDGLMATVDPESPPKPCEYFDMIGGTSTGGLIAIMLGRLRMTVGECIEAYTSLSDKVFEKKSHRVKINGKLQGRFDAAELGDTIKRILRARDLNEDELLKDVDASCKVKNLHLLNSATIWQACRATSAATGFFDPIAIGPFDEEFVDGALGANNPIYTLWNQAQDVWGDQLQSKLQCIVSIGTGVPNLKPVRDDVLGIWTTLTDLATETERTAQLFHRDKSNLDNEGRYYRFNVDHGLEEIGLEESKKKKEIAAATVRYVESQTVFKQMQACANNLAERQSDVLDWLARPDNVDWLLIFDNVDQDYEQGGTTGAFDVRRYLSGDHGSALITTRLSRLAQLGNAKHLKKVDKDLSKAIFEQWYGGELSVLYSDQGRLPEAEAMYQRALQGYEKALGPDHTSTLSTVNNLGILYKDQGRLPEAETMMQRALQGYEKALGPDYTSTLDTVNNLGLLYKDQGRLPEAEAMYQRALQGYEKALGPDHTSTLSTVNNLGILYKDQGRLPEAETMMQRALQGKKKALGPDHTSTLGTVNNLGILYKDQGRLPEAEAMYQRALQGKEKALGPDHTSTLGAVNNLGILYKDQGRLPEAETMLQRALQGYEKALGPDHTSTLSTVNNLGLLYKDQGRLPEAETMLQWALQGYEKALGPDHTSTLGTVNNLGILYKAHGRLSEARTMLRRVLQGKKKALSTT</sequence>
<feature type="repeat" description="TPR" evidence="2">
    <location>
        <begin position="468"/>
        <end position="501"/>
    </location>
</feature>
<keyword evidence="2" id="KW-0802">TPR repeat</keyword>
<keyword evidence="1 3" id="KW-0443">Lipid metabolism</keyword>
<dbReference type="SUPFAM" id="SSF52151">
    <property type="entry name" value="FabD/lysophospholipase-like"/>
    <property type="match status" value="1"/>
</dbReference>
<feature type="short sequence motif" description="DGA/G" evidence="3">
    <location>
        <begin position="171"/>
        <end position="173"/>
    </location>
</feature>
<evidence type="ECO:0000256" key="2">
    <source>
        <dbReference type="PROSITE-ProRule" id="PRU00339"/>
    </source>
</evidence>
<reference evidence="5 6" key="1">
    <citation type="submission" date="2024-01" db="EMBL/GenBank/DDBJ databases">
        <authorList>
            <person name="Allen C."/>
            <person name="Tagirdzhanova G."/>
        </authorList>
    </citation>
    <scope>NUCLEOTIDE SEQUENCE [LARGE SCALE GENOMIC DNA]</scope>
</reference>
<name>A0ABP0C7T3_9PEZI</name>
<feature type="short sequence motif" description="GXGXXG" evidence="3">
    <location>
        <begin position="13"/>
        <end position="18"/>
    </location>
</feature>
<gene>
    <name evidence="5" type="ORF">SEUCBS140593_006521</name>
</gene>
<evidence type="ECO:0000256" key="1">
    <source>
        <dbReference type="ARBA" id="ARBA00023098"/>
    </source>
</evidence>
<keyword evidence="3" id="KW-0442">Lipid degradation</keyword>
<dbReference type="InterPro" id="IPR016035">
    <property type="entry name" value="Acyl_Trfase/lysoPLipase"/>
</dbReference>
<protein>
    <recommendedName>
        <fullName evidence="4">PNPLA domain-containing protein</fullName>
    </recommendedName>
</protein>
<keyword evidence="6" id="KW-1185">Reference proteome</keyword>
<dbReference type="PROSITE" id="PS50005">
    <property type="entry name" value="TPR"/>
    <property type="match status" value="2"/>
</dbReference>
<keyword evidence="3" id="KW-0378">Hydrolase</keyword>
<dbReference type="InterPro" id="IPR053137">
    <property type="entry name" value="NLR-like"/>
</dbReference>
<accession>A0ABP0C7T3</accession>
<evidence type="ECO:0000256" key="3">
    <source>
        <dbReference type="PROSITE-ProRule" id="PRU01161"/>
    </source>
</evidence>
<evidence type="ECO:0000313" key="6">
    <source>
        <dbReference type="Proteomes" id="UP001642482"/>
    </source>
</evidence>
<dbReference type="EMBL" id="CAWUHD010000071">
    <property type="protein sequence ID" value="CAK7227271.1"/>
    <property type="molecule type" value="Genomic_DNA"/>
</dbReference>
<evidence type="ECO:0000313" key="5">
    <source>
        <dbReference type="EMBL" id="CAK7227271.1"/>
    </source>
</evidence>
<evidence type="ECO:0000259" key="4">
    <source>
        <dbReference type="PROSITE" id="PS51635"/>
    </source>
</evidence>